<feature type="region of interest" description="Disordered" evidence="1">
    <location>
        <begin position="1698"/>
        <end position="1743"/>
    </location>
</feature>
<name>A0A9P0JAN6_9DIPT</name>
<evidence type="ECO:0000256" key="1">
    <source>
        <dbReference type="SAM" id="MobiDB-lite"/>
    </source>
</evidence>
<dbReference type="EMBL" id="OU895880">
    <property type="protein sequence ID" value="CAH1733835.1"/>
    <property type="molecule type" value="Genomic_DNA"/>
</dbReference>
<reference evidence="2" key="1">
    <citation type="submission" date="2022-01" db="EMBL/GenBank/DDBJ databases">
        <authorList>
            <person name="King R."/>
        </authorList>
    </citation>
    <scope>NUCLEOTIDE SEQUENCE</scope>
</reference>
<dbReference type="SUPFAM" id="SSF52540">
    <property type="entry name" value="P-loop containing nucleoside triphosphate hydrolases"/>
    <property type="match status" value="1"/>
</dbReference>
<dbReference type="SUPFAM" id="SSF48403">
    <property type="entry name" value="Ankyrin repeat"/>
    <property type="match status" value="1"/>
</dbReference>
<feature type="compositionally biased region" description="Low complexity" evidence="1">
    <location>
        <begin position="1720"/>
        <end position="1735"/>
    </location>
</feature>
<dbReference type="InterPro" id="IPR002110">
    <property type="entry name" value="Ankyrin_rpt"/>
</dbReference>
<dbReference type="InterPro" id="IPR036770">
    <property type="entry name" value="Ankyrin_rpt-contain_sf"/>
</dbReference>
<dbReference type="Gene3D" id="1.25.40.20">
    <property type="entry name" value="Ankyrin repeat-containing domain"/>
    <property type="match status" value="1"/>
</dbReference>
<protein>
    <submittedName>
        <fullName evidence="2">Uncharacterized protein</fullName>
    </submittedName>
</protein>
<feature type="compositionally biased region" description="Polar residues" evidence="1">
    <location>
        <begin position="1698"/>
        <end position="1714"/>
    </location>
</feature>
<keyword evidence="3" id="KW-1185">Reference proteome</keyword>
<evidence type="ECO:0000313" key="2">
    <source>
        <dbReference type="EMBL" id="CAH1733835.1"/>
    </source>
</evidence>
<feature type="region of interest" description="Disordered" evidence="1">
    <location>
        <begin position="1845"/>
        <end position="1903"/>
    </location>
</feature>
<dbReference type="Pfam" id="PF12796">
    <property type="entry name" value="Ank_2"/>
    <property type="match status" value="1"/>
</dbReference>
<accession>A0A9P0JAN6</accession>
<dbReference type="InterPro" id="IPR027417">
    <property type="entry name" value="P-loop_NTPase"/>
</dbReference>
<reference evidence="2" key="2">
    <citation type="submission" date="2022-10" db="EMBL/GenBank/DDBJ databases">
        <authorList>
            <consortium name="ENA_rothamsted_submissions"/>
            <consortium name="culmorum"/>
            <person name="King R."/>
        </authorList>
    </citation>
    <scope>NUCLEOTIDE SEQUENCE</scope>
</reference>
<dbReference type="Proteomes" id="UP001153620">
    <property type="component" value="Chromosome 4"/>
</dbReference>
<sequence>MKKINSQLIDSIDFSSISDIFNIPASKKVINIPNCPSINSALDFLTSNAEKLPKTIFILVFNIQESKACTFERQKLQILSENLKNSESERIFVFQPKFRPTKFLCKIKNQTLLTKIELSRNLHEDEFTNFLITNELIFKAIMLSRVEAGICGVYDYSFLNVILDVDRHFLGLKLVDYALINFDSLSLKFLQLFGIDLSLTNENGDRPLETAAKCGNFCGFLELLRENFEFLTLSHQPTGFNLLMLAAENGNPEIMKYLLELDIFDVNFCVNEKTALKLAMTEKKLEAAAVLVEHDAKYSDDFKNDFTEDVKELHRLVGAAECGRKNEEQIMKIIQKYPKTRNFFDSSGQSAMKTAIQGAIEGECLSNVQQVDQNCEDFIEFLLLNGLRMGKSEKFPGILTSKVAANPLFCDYIHKILSKCIIKNDNEHQKLQSVKDVESAEQSKEALMDMIPEIADDYIPIDAEASTESTKAYVGTRCGSPLESEAFKAIMDQDVDETSNDGSDFELIDNSDTESLVCKFKQSKIDVESSKSSENSPNLDLNQQNSIQNSNKMLIDALKLLTNIPETKILLEIFGLYENVKIILNLNNFSLEIKENSIKLDIKAVNHVQKSGNCSSNSSTYDDSYSDVSSLRHALQSFDIISSASSTSCEIIDDDVQSVGSVASDRTLNSFSSYDNLSIVSEKFDNSSDFEEIEPISEQHFEAFEGKFGENSSNFDENLDNFKQNSANLVQKFDNFSLNLQKLDENEGKFEPTPSKVLKLSENFDLNSSFSDISSVSSINSTKLTSKLTKMTLNSESLPSKSENFAQILIEKVFNFVIFKVFDNNLKPFYKNDTEFEVNLNKFVQKLHEKYLKGQIDEVFVKHVFENQDCLNWGSNLLSCVPKMCSNYAKNNEKMLESRKNLRKLFELYENLTIEFKNHLSFLKVSTKVAKLNENSTIFDKISKMSENFKWENSQKFKNLKIFDDFNVKSPDKVRQTPSKYLQILLTNSSILTLTQIFQEKCENYLIFVDFENFLSENFQNEVKDLLKYAYLIVSADNHHKIIKNLQNFEVMSDFSDKIVIVVETDDVELINDENIPRKIENFSSKCENNEVRSQSEVRFDSSSSVLTDMSEDFKNFEIITPENEVRLQTNEVILPNFEVILPNLEVRKPNLEVMFQKSEVIAPKSEVNSPKSEILLPNLEVRKPNLEVMPQESEVNPTKSEVNSPKSEIKLPNLEVRKPNLEVMPQESEVNPTKSEVHSQKSEIKLPNLEVRKPNLEVIPPKREVISPKIEVKSPKRKSLFSNFEVISIKNDVKSPKNEVMLPNFEVISIEKEVSSPKNETNSEKSEVMADNLQFTAYQSHPNLKIQILTSKLNHKVSDFTEATKRFILERKVDFQGSLVKFSDIISTETLKRIDEKSFKMLINDKETLKIGQKFIKSEKFYFDRKFVDSYYIYVAPHLRDVTQVDSTKFFIEIIHQKLILLCDEPGMGKTTTLKQLQFKFKEYLPSNWVIYVDLKRHGSIYEDFKDVPKWNYENFTKFFTKIQNLSEFEVKIFNQLLLTEKVVFLIDSVDEITQKHKDFIINFTKDLYKITNCHIWIGMRPYCINEYRGAFSIFAYHLEPVDSTKLLDFFIKTQKLPKNEANELRAFVEKFTNFNQSCKNPLFINIVLEIYDQLGSNLGFYMIYEKYVWKKFGISGENYEARPEKSGNNIEISQNVEGSPQKVGNNLENSLNDEGWPQQSGNQLNSNLESSNNEETKPLKSGFSAHVSNFSAGSSESPQESRIRKRFEFFFHEHDSPIKVVKLSEGSDVADNCDSDSSEKDRRVWPANKEVYSGVWQDDTEILMETSEAPPEKEGSLMETLEAPPEKEGNLQQTSEAPPEKEGSLMQNLEAPPEKEGSLMENSEAPLEKEGSLMENSEAPPEKEGTILIKNMAYLEIDKNVNFSINASIDSKVLEKVLKNIIDVLDLFQKHQNIAMKKFIDYISNLGFHVDLKEVKVPFTDAEIVELSSYDIIYGTTADQTFFIHQTFYEFFVASFIVGKIFEGPEPPVILNQIPTIFSIIFTYREFEVIAKFIEFYVKDNEERILARNNKLFKCIIRHVPLLGTVKFGNCPFENFNKNFHRLLVQKHFNLAKLVLKMFKNEEEIRKIFEKISQCENLLFLDFAAYGYSDKDVIELLMVFKDALTEDRQKKIFKYFLFDNFTFLKENLLKLSENGAENFFGIFEVIFTEDELKEIFKEQINADQENNFCRFLNSIHKLSIDDLTSKNLEILMQFSNKFLDLDQKFVILKNFAENLEIVATKNQKIFKVLENFTFNLEKSELSVILKNENSKLSKIFLNFVSKKIKSNHFIFLLRLISENLEEFEIFNIIENDSNLKIKFFDACSQNMSENIEIFTNFINKFLPTPKMKEFLLQKDPNGQFSTIHFLFQNYHINFERIFTKHEIKNLILTKNSKNETILFEIFRKNQKLSENFFILMLEVLNKTEIKLFLCHKSSNGQTAFQVFGNFLKNYENISLGPTNFQEFLADNFDDSEVMDMVKE</sequence>
<dbReference type="OrthoDB" id="6236007at2759"/>
<proteinExistence type="predicted"/>
<evidence type="ECO:0000313" key="3">
    <source>
        <dbReference type="Proteomes" id="UP001153620"/>
    </source>
</evidence>
<dbReference type="SMART" id="SM00248">
    <property type="entry name" value="ANK"/>
    <property type="match status" value="2"/>
</dbReference>
<gene>
    <name evidence="2" type="ORF">CHIRRI_LOCUS13165</name>
</gene>
<organism evidence="2 3">
    <name type="scientific">Chironomus riparius</name>
    <dbReference type="NCBI Taxonomy" id="315576"/>
    <lineage>
        <taxon>Eukaryota</taxon>
        <taxon>Metazoa</taxon>
        <taxon>Ecdysozoa</taxon>
        <taxon>Arthropoda</taxon>
        <taxon>Hexapoda</taxon>
        <taxon>Insecta</taxon>
        <taxon>Pterygota</taxon>
        <taxon>Neoptera</taxon>
        <taxon>Endopterygota</taxon>
        <taxon>Diptera</taxon>
        <taxon>Nematocera</taxon>
        <taxon>Chironomoidea</taxon>
        <taxon>Chironomidae</taxon>
        <taxon>Chironominae</taxon>
        <taxon>Chironomus</taxon>
    </lineage>
</organism>